<organism evidence="1 2">
    <name type="scientific">Clonorchis sinensis</name>
    <name type="common">Chinese liver fluke</name>
    <dbReference type="NCBI Taxonomy" id="79923"/>
    <lineage>
        <taxon>Eukaryota</taxon>
        <taxon>Metazoa</taxon>
        <taxon>Spiralia</taxon>
        <taxon>Lophotrochozoa</taxon>
        <taxon>Platyhelminthes</taxon>
        <taxon>Trematoda</taxon>
        <taxon>Digenea</taxon>
        <taxon>Opisthorchiida</taxon>
        <taxon>Opisthorchiata</taxon>
        <taxon>Opisthorchiidae</taxon>
        <taxon>Clonorchis</taxon>
    </lineage>
</organism>
<reference key="2">
    <citation type="submission" date="2011-10" db="EMBL/GenBank/DDBJ databases">
        <title>The genome and transcriptome sequence of Clonorchis sinensis provide insights into the carcinogenic liver fluke.</title>
        <authorList>
            <person name="Wang X."/>
            <person name="Huang Y."/>
            <person name="Chen W."/>
            <person name="Liu H."/>
            <person name="Guo L."/>
            <person name="Chen Y."/>
            <person name="Luo F."/>
            <person name="Zhou W."/>
            <person name="Sun J."/>
            <person name="Mao Q."/>
            <person name="Liang P."/>
            <person name="Zhou C."/>
            <person name="Tian Y."/>
            <person name="Men J."/>
            <person name="Lv X."/>
            <person name="Huang L."/>
            <person name="Zhou J."/>
            <person name="Hu Y."/>
            <person name="Li R."/>
            <person name="Zhang F."/>
            <person name="Lei H."/>
            <person name="Li X."/>
            <person name="Hu X."/>
            <person name="Liang C."/>
            <person name="Xu J."/>
            <person name="Wu Z."/>
            <person name="Yu X."/>
        </authorList>
    </citation>
    <scope>NUCLEOTIDE SEQUENCE</scope>
    <source>
        <strain>Henan</strain>
    </source>
</reference>
<evidence type="ECO:0000313" key="2">
    <source>
        <dbReference type="Proteomes" id="UP000008909"/>
    </source>
</evidence>
<evidence type="ECO:0008006" key="3">
    <source>
        <dbReference type="Google" id="ProtNLM"/>
    </source>
</evidence>
<proteinExistence type="predicted"/>
<dbReference type="AlphaFoldDB" id="G7YMP2"/>
<dbReference type="Proteomes" id="UP000008909">
    <property type="component" value="Unassembled WGS sequence"/>
</dbReference>
<protein>
    <recommendedName>
        <fullName evidence="3">SOCS box domain-containing protein</fullName>
    </recommendedName>
</protein>
<keyword evidence="2" id="KW-1185">Reference proteome</keyword>
<reference evidence="1" key="1">
    <citation type="journal article" date="2011" name="Genome Biol.">
        <title>The draft genome of the carcinogenic human liver fluke Clonorchis sinensis.</title>
        <authorList>
            <person name="Wang X."/>
            <person name="Chen W."/>
            <person name="Huang Y."/>
            <person name="Sun J."/>
            <person name="Men J."/>
            <person name="Liu H."/>
            <person name="Luo F."/>
            <person name="Guo L."/>
            <person name="Lv X."/>
            <person name="Deng C."/>
            <person name="Zhou C."/>
            <person name="Fan Y."/>
            <person name="Li X."/>
            <person name="Huang L."/>
            <person name="Hu Y."/>
            <person name="Liang C."/>
            <person name="Hu X."/>
            <person name="Xu J."/>
            <person name="Yu X."/>
        </authorList>
    </citation>
    <scope>NUCLEOTIDE SEQUENCE [LARGE SCALE GENOMIC DNA]</scope>
    <source>
        <strain evidence="1">Henan</strain>
    </source>
</reference>
<evidence type="ECO:0000313" key="1">
    <source>
        <dbReference type="EMBL" id="GAA54223.1"/>
    </source>
</evidence>
<sequence>MVITANASQEPPTTEVGAVCRHEICKPSNDQANRIRDGELNEQTGVVDWCRFCTFIDKKTNRVSHHHRFYAKNDYSNGGEKLKKALEKDDLWEVERVLSEHLDLGELIASDALQHNVSAMLLRPLDVTDDFWKCELMRGISEYLIVNFLDPNRALTQSCAMLLELRMSTPTKDRGTNGWTLQPCDTEVARIHFEHCVGYPWCLLQCWRESFDEWNFTSKCLENLTPFLVLHSGTTIDKKRRTVRLLFVVHTNAFSSLDRRMQSNIRDFDRRDDYLSMVRRLHLPPDLYDFLVFKELWPASSLAQLLKKRKKFRNKNLSDGRRCCTV</sequence>
<dbReference type="EMBL" id="DF143798">
    <property type="protein sequence ID" value="GAA54223.1"/>
    <property type="molecule type" value="Genomic_DNA"/>
</dbReference>
<gene>
    <name evidence="1" type="ORF">CLF_112735</name>
</gene>
<accession>G7YMP2</accession>
<name>G7YMP2_CLOSI</name>